<organism evidence="2 3">
    <name type="scientific">Saguinus oedipus</name>
    <name type="common">Cotton-top tamarin</name>
    <name type="synonym">Oedipomidas oedipus</name>
    <dbReference type="NCBI Taxonomy" id="9490"/>
    <lineage>
        <taxon>Eukaryota</taxon>
        <taxon>Metazoa</taxon>
        <taxon>Chordata</taxon>
        <taxon>Craniata</taxon>
        <taxon>Vertebrata</taxon>
        <taxon>Euteleostomi</taxon>
        <taxon>Mammalia</taxon>
        <taxon>Eutheria</taxon>
        <taxon>Euarchontoglires</taxon>
        <taxon>Primates</taxon>
        <taxon>Haplorrhini</taxon>
        <taxon>Platyrrhini</taxon>
        <taxon>Cebidae</taxon>
        <taxon>Callitrichinae</taxon>
        <taxon>Saguinus</taxon>
    </lineage>
</organism>
<dbReference type="EMBL" id="JASSZA010000012">
    <property type="protein sequence ID" value="KAK2096200.1"/>
    <property type="molecule type" value="Genomic_DNA"/>
</dbReference>
<name>A0ABQ9UGM6_SAGOE</name>
<evidence type="ECO:0000313" key="3">
    <source>
        <dbReference type="Proteomes" id="UP001266305"/>
    </source>
</evidence>
<evidence type="ECO:0000313" key="2">
    <source>
        <dbReference type="EMBL" id="KAK2096200.1"/>
    </source>
</evidence>
<gene>
    <name evidence="2" type="ORF">P7K49_025234</name>
</gene>
<proteinExistence type="predicted"/>
<dbReference type="Proteomes" id="UP001266305">
    <property type="component" value="Unassembled WGS sequence"/>
</dbReference>
<sequence>WTPLPPSLPDQACRASTKPRRAAGTQRLWVVPGEAGRETWRPPERRAAETARVCRAGEGGLGTRAGSAASLGHGAAQ</sequence>
<feature type="region of interest" description="Disordered" evidence="1">
    <location>
        <begin position="1"/>
        <end position="25"/>
    </location>
</feature>
<feature type="region of interest" description="Disordered" evidence="1">
    <location>
        <begin position="58"/>
        <end position="77"/>
    </location>
</feature>
<comment type="caution">
    <text evidence="2">The sequence shown here is derived from an EMBL/GenBank/DDBJ whole genome shotgun (WGS) entry which is preliminary data.</text>
</comment>
<accession>A0ABQ9UGM6</accession>
<feature type="compositionally biased region" description="Low complexity" evidence="1">
    <location>
        <begin position="65"/>
        <end position="77"/>
    </location>
</feature>
<protein>
    <submittedName>
        <fullName evidence="2">Uncharacterized protein</fullName>
    </submittedName>
</protein>
<feature type="non-terminal residue" evidence="2">
    <location>
        <position position="1"/>
    </location>
</feature>
<feature type="non-terminal residue" evidence="2">
    <location>
        <position position="77"/>
    </location>
</feature>
<keyword evidence="3" id="KW-1185">Reference proteome</keyword>
<reference evidence="2 3" key="1">
    <citation type="submission" date="2023-05" db="EMBL/GenBank/DDBJ databases">
        <title>B98-5 Cell Line De Novo Hybrid Assembly: An Optical Mapping Approach.</title>
        <authorList>
            <person name="Kananen K."/>
            <person name="Auerbach J.A."/>
            <person name="Kautto E."/>
            <person name="Blachly J.S."/>
        </authorList>
    </citation>
    <scope>NUCLEOTIDE SEQUENCE [LARGE SCALE GENOMIC DNA]</scope>
    <source>
        <strain evidence="2">B95-8</strain>
        <tissue evidence="2">Cell line</tissue>
    </source>
</reference>
<evidence type="ECO:0000256" key="1">
    <source>
        <dbReference type="SAM" id="MobiDB-lite"/>
    </source>
</evidence>